<keyword evidence="2" id="KW-0732">Signal</keyword>
<evidence type="ECO:0008006" key="5">
    <source>
        <dbReference type="Google" id="ProtNLM"/>
    </source>
</evidence>
<gene>
    <name evidence="3" type="ORF">HF320_00285</name>
</gene>
<feature type="signal peptide" evidence="2">
    <location>
        <begin position="1"/>
        <end position="23"/>
    </location>
</feature>
<organism evidence="3 4">
    <name type="scientific">Collinsella acetigenes</name>
    <dbReference type="NCBI Taxonomy" id="2713419"/>
    <lineage>
        <taxon>Bacteria</taxon>
        <taxon>Bacillati</taxon>
        <taxon>Actinomycetota</taxon>
        <taxon>Coriobacteriia</taxon>
        <taxon>Coriobacteriales</taxon>
        <taxon>Coriobacteriaceae</taxon>
        <taxon>Collinsella</taxon>
    </lineage>
</organism>
<proteinExistence type="predicted"/>
<dbReference type="Proteomes" id="UP000546970">
    <property type="component" value="Unassembled WGS sequence"/>
</dbReference>
<dbReference type="EMBL" id="JABBCP010000001">
    <property type="protein sequence ID" value="NMF54781.1"/>
    <property type="molecule type" value="Genomic_DNA"/>
</dbReference>
<protein>
    <recommendedName>
        <fullName evidence="5">Lipoprotein</fullName>
    </recommendedName>
</protein>
<dbReference type="AlphaFoldDB" id="A0A7X9YI88"/>
<feature type="chain" id="PRO_5038710329" description="Lipoprotein" evidence="2">
    <location>
        <begin position="24"/>
        <end position="279"/>
    </location>
</feature>
<keyword evidence="4" id="KW-1185">Reference proteome</keyword>
<evidence type="ECO:0000256" key="1">
    <source>
        <dbReference type="SAM" id="MobiDB-lite"/>
    </source>
</evidence>
<dbReference type="PROSITE" id="PS51257">
    <property type="entry name" value="PROKAR_LIPOPROTEIN"/>
    <property type="match status" value="1"/>
</dbReference>
<sequence length="279" mass="30286">MKRRAFFTAAAACLLAVSISGCGSTNGNDNAGDSARSEPETNEATPASTAFGQKSVWMQYGDDQISKDTSVERILVFDGKGNVTVYDTRGIWMNGGTSYEAVRFGDLDGLSDDEIIDLAKEKDRERFDATKQSAIDETNEDIESSAGMPDYIKNEEEGQKVNEAAEYQEPKAVPFTLKLETDGTGNSAASETLSFEHQSLNSSHFYSGSHIGSHPDRYADEALYETEQVDIKLFSPTYSTTSIVYDTTFGGYSGLATVVNVGHAGFTWDTPDTEGIEVD</sequence>
<name>A0A7X9YI88_9ACTN</name>
<reference evidence="3 4" key="1">
    <citation type="submission" date="2020-04" db="EMBL/GenBank/DDBJ databases">
        <title>Collinsella sp. KGMB02528 nov., an anaerobic actinobacterium isolated from human feces.</title>
        <authorList>
            <person name="Han K.-I."/>
            <person name="Eom M.K."/>
            <person name="Kim J.-S."/>
            <person name="Lee K.C."/>
            <person name="Suh M.K."/>
            <person name="Park S.-H."/>
            <person name="Lee J.H."/>
            <person name="Kang S.W."/>
            <person name="Park J.-E."/>
            <person name="Oh B.S."/>
            <person name="Yu S.Y."/>
            <person name="Choi S.-H."/>
            <person name="Lee D.H."/>
            <person name="Yoon H."/>
            <person name="Kim B.-Y."/>
            <person name="Lee J.H."/>
            <person name="Lee J.-S."/>
        </authorList>
    </citation>
    <scope>NUCLEOTIDE SEQUENCE [LARGE SCALE GENOMIC DNA]</scope>
    <source>
        <strain evidence="3 4">KGMB02528</strain>
    </source>
</reference>
<evidence type="ECO:0000313" key="4">
    <source>
        <dbReference type="Proteomes" id="UP000546970"/>
    </source>
</evidence>
<comment type="caution">
    <text evidence="3">The sequence shown here is derived from an EMBL/GenBank/DDBJ whole genome shotgun (WGS) entry which is preliminary data.</text>
</comment>
<evidence type="ECO:0000313" key="3">
    <source>
        <dbReference type="EMBL" id="NMF54781.1"/>
    </source>
</evidence>
<dbReference type="RefSeq" id="WP_169276576.1">
    <property type="nucleotide sequence ID" value="NZ_JABBCP010000001.1"/>
</dbReference>
<evidence type="ECO:0000256" key="2">
    <source>
        <dbReference type="SAM" id="SignalP"/>
    </source>
</evidence>
<accession>A0A7X9YI88</accession>
<feature type="region of interest" description="Disordered" evidence="1">
    <location>
        <begin position="26"/>
        <end position="48"/>
    </location>
</feature>